<keyword evidence="2" id="KW-1185">Reference proteome</keyword>
<gene>
    <name evidence="1" type="ORF">BDP27DRAFT_627991</name>
</gene>
<sequence>MKLQLLAVWSATTYASGLFIVRLFDEAKRMRILYLSASHKAYGLVLSTWHLQYWILLFVPSSSFYQSSASLSLLLYYRPESGFFISTPNFSQLAEAQSMAVNGLLSVGERVLWVQSFLNNLLLVFDVI</sequence>
<accession>A0A9P5P9G2</accession>
<evidence type="ECO:0000313" key="2">
    <source>
        <dbReference type="Proteomes" id="UP000772434"/>
    </source>
</evidence>
<organism evidence="1 2">
    <name type="scientific">Rhodocollybia butyracea</name>
    <dbReference type="NCBI Taxonomy" id="206335"/>
    <lineage>
        <taxon>Eukaryota</taxon>
        <taxon>Fungi</taxon>
        <taxon>Dikarya</taxon>
        <taxon>Basidiomycota</taxon>
        <taxon>Agaricomycotina</taxon>
        <taxon>Agaricomycetes</taxon>
        <taxon>Agaricomycetidae</taxon>
        <taxon>Agaricales</taxon>
        <taxon>Marasmiineae</taxon>
        <taxon>Omphalotaceae</taxon>
        <taxon>Rhodocollybia</taxon>
    </lineage>
</organism>
<proteinExistence type="predicted"/>
<evidence type="ECO:0000313" key="1">
    <source>
        <dbReference type="EMBL" id="KAF9056899.1"/>
    </source>
</evidence>
<dbReference type="EMBL" id="JADNRY010000413">
    <property type="protein sequence ID" value="KAF9056899.1"/>
    <property type="molecule type" value="Genomic_DNA"/>
</dbReference>
<dbReference type="AlphaFoldDB" id="A0A9P5P9G2"/>
<dbReference type="Proteomes" id="UP000772434">
    <property type="component" value="Unassembled WGS sequence"/>
</dbReference>
<name>A0A9P5P9G2_9AGAR</name>
<comment type="caution">
    <text evidence="1">The sequence shown here is derived from an EMBL/GenBank/DDBJ whole genome shotgun (WGS) entry which is preliminary data.</text>
</comment>
<reference evidence="1" key="1">
    <citation type="submission" date="2020-11" db="EMBL/GenBank/DDBJ databases">
        <authorList>
            <consortium name="DOE Joint Genome Institute"/>
            <person name="Ahrendt S."/>
            <person name="Riley R."/>
            <person name="Andreopoulos W."/>
            <person name="Labutti K."/>
            <person name="Pangilinan J."/>
            <person name="Ruiz-Duenas F.J."/>
            <person name="Barrasa J.M."/>
            <person name="Sanchez-Garcia M."/>
            <person name="Camarero S."/>
            <person name="Miyauchi S."/>
            <person name="Serrano A."/>
            <person name="Linde D."/>
            <person name="Babiker R."/>
            <person name="Drula E."/>
            <person name="Ayuso-Fernandez I."/>
            <person name="Pacheco R."/>
            <person name="Padilla G."/>
            <person name="Ferreira P."/>
            <person name="Barriuso J."/>
            <person name="Kellner H."/>
            <person name="Castanera R."/>
            <person name="Alfaro M."/>
            <person name="Ramirez L."/>
            <person name="Pisabarro A.G."/>
            <person name="Kuo A."/>
            <person name="Tritt A."/>
            <person name="Lipzen A."/>
            <person name="He G."/>
            <person name="Yan M."/>
            <person name="Ng V."/>
            <person name="Cullen D."/>
            <person name="Martin F."/>
            <person name="Rosso M.-N."/>
            <person name="Henrissat B."/>
            <person name="Hibbett D."/>
            <person name="Martinez A.T."/>
            <person name="Grigoriev I.V."/>
        </authorList>
    </citation>
    <scope>NUCLEOTIDE SEQUENCE</scope>
    <source>
        <strain evidence="1">AH 40177</strain>
    </source>
</reference>
<protein>
    <submittedName>
        <fullName evidence="1">Uncharacterized protein</fullName>
    </submittedName>
</protein>